<dbReference type="GO" id="GO:0016798">
    <property type="term" value="F:hydrolase activity, acting on glycosyl bonds"/>
    <property type="evidence" value="ECO:0007669"/>
    <property type="project" value="UniProtKB-KW"/>
</dbReference>
<keyword evidence="2" id="KW-0624">Polysaccharide degradation</keyword>
<evidence type="ECO:0000313" key="6">
    <source>
        <dbReference type="Proteomes" id="UP000677016"/>
    </source>
</evidence>
<evidence type="ECO:0000256" key="1">
    <source>
        <dbReference type="ARBA" id="ARBA00023295"/>
    </source>
</evidence>
<gene>
    <name evidence="5" type="ORF">KC207_08130</name>
</gene>
<sequence length="2073" mass="209518">MERQRAAARPPLSRRLARRPSGRLPRTGTVVATVVALVLGTVAVVATRSPGYTTDHLEANDGTLWVTNDRAGLFGRLNAPAAHLDAAFPSGETAQTYQLDVVQAGGAVLTRDRITGTVAPVDVRSGTLVTDRAVSLPATAPLAVGGTTAVVADPETGEVRASASSTASLAAVDGLSSTTDPVATVPLAPDVTGDALAVDVAAAADGTAWAVGSGGDLVTLSPTGDGRFARDTSSLGGPLQDVRLVVTPDGPVVLDTVGGLLARPDGSRTPVEGEPLDGGVVQEGLARDRVLVATPRSLVEVDLEDGTSRALATGGTGPAAAPVVLDGCAYVVWSGSPGRAATACDGAPAEDVVLDDATTLLSPHLRLNHRSVALNDSASGGVWSLDDGERLDDWEAVAPPSSQETPDDADEPTTVDRSSRPPEAVDDELGARPGRSSVLHVLDNDSNPSGSVLSITRVTDVPEAVGSVAIAPDGQTVQLTLTGTASGAAFEYTIDDGRGNGSTARVVVAARGPQENGAPRLREGYEPEVVTVVNRGSVSLPVVGDWRDPDSDPVAVTAATDGDAPVSITPDGRLRYTAPGEPGPRTVEYVVSDGTAESTGEVRLQVLEAASTATTAATPLPDVGRGEVGTPVVLRPLENDVPGTDPTTPAARLQLAGAVVAPDGTTVETSVEAGTVTVTAGAPGTYLLAYTVRYGDAPFARGAMRVDVRAAADREGRIIAMPDQAVVNGQTATIVDVLANDVDPAGGLLVVQGAETDSSDAVEVAVLRGRWLRIAATRPELRPNPVLVRYTVTNGTGGTASGDVSVLQVPEPADRTPVAVDDVATVRSGDHVSVPVLDNDIDPAGSPLRLSPQVAGAARSGTLPVRGPDGGAVDGDPGAAYVSGSVVRYQAPEVTAQRTVTVEYLVENGTGGRATGTARITVTPPPSAERPNRSPAPAAIEGRVVAGDTITVSVPGSGSDPDGDSTTLVGLASAPTLGRVLSLTPSSVTYQAYPTSGGTDDVTYLLGDRFGKVGTGTVRIAVAPPGDPQPVVAVDDEVTAAPGADVLVDVLANDIQPIGERAVVEPLGDAGTGEGAASLDPDSGTVTVTAPAAEEPRSLRYSIVGASGESSAATLRVRGREGTNLPPVPRNALANPAPRAATVDVDLLAGSVDPDDPGAPLRVTRVFGAPGASVAEGVATLPVTDLPQVLAFEVADAGGAAALGLVHVPAGGSGAPTVRPGSLVQVDRNGTTTLDLEDVALDPAGGPLTLTTTDRLSASPVGSVRVEADGPSRLVVTGLADYVGPAAIAFEVTTGTGPDDAGARRALLTVPVQVGPETPVLRCPQTPVDVVVGGRSRPLSVGALCHVWTADPAAADELRFTGTFEEDVPGLVVERPDDGTLVVRASSAAVPGTSVRLLVTAEGTEAVPSPLTVRVAPAEPPRMAPVTLAGVRAGTTQTVTLDGYLSSQLGDPVFQVLDVQRVSGAATTVRREGPTTLSVTPSREATGRVDLRVTVTDVESATRRDRQTTGTITVQVLGVPDAPGAPVQTGPTLSESARLTWRAPVDNGLPVESYEVAWDGGTQVCDASPCLVTGLRNATPQRFTVRARNAVGYGPPSATSAPVVPDEVPGAPVAPRVLEPRDRTVTVAWDPAPTGGSAVDRYLVTWPGGRAESTSTTVTAGGLDNSVPTPFTVKARNDAGWGPGVTVEGQSAGVPQTPAAPRLEVAELAGGARQAVVASWDGVAPNGPGDTRYALTRSGPGGSVEVCRTTATRCEAPAVDNDGATYTYRLTAANDVVGSPAGPSSSQRAVGTPGEFTGVSAAATGEDRRVRLRFTSPPARDESVTVTCRVSGDPCGEWTLGAEPRAVDEVVAVPANGSTATVTLTATNTGALSSSAQVTSDVVYGPLGAVDVTVLATVGPYVTFSVAVDPAGREADVAVSVDGGVPGTADPPGRTTSRGPWAGQYTVKVGYDRSVQVAASVSRGGQTRDGSAGATTGTATVTVSETDAGSGDGRVTVSLDGASPSTVMTCTIRRGGLGLGDRWEGTVETDAAGDGSRAVPAEELTVGSGRTYDVSCDDTRSPATPVETEWTAP</sequence>
<feature type="region of interest" description="Disordered" evidence="3">
    <location>
        <begin position="397"/>
        <end position="434"/>
    </location>
</feature>
<feature type="region of interest" description="Disordered" evidence="3">
    <location>
        <begin position="1922"/>
        <end position="1941"/>
    </location>
</feature>
<evidence type="ECO:0000313" key="5">
    <source>
        <dbReference type="EMBL" id="MBR7743255.1"/>
    </source>
</evidence>
<dbReference type="Pfam" id="PF00041">
    <property type="entry name" value="fn3"/>
    <property type="match status" value="1"/>
</dbReference>
<keyword evidence="2" id="KW-0119">Carbohydrate metabolism</keyword>
<dbReference type="PROSITE" id="PS50853">
    <property type="entry name" value="FN3"/>
    <property type="match status" value="2"/>
</dbReference>
<feature type="region of interest" description="Disordered" evidence="3">
    <location>
        <begin position="915"/>
        <end position="935"/>
    </location>
</feature>
<dbReference type="Gene3D" id="2.60.40.10">
    <property type="entry name" value="Immunoglobulins"/>
    <property type="match status" value="2"/>
</dbReference>
<dbReference type="SUPFAM" id="SSF49265">
    <property type="entry name" value="Fibronectin type III"/>
    <property type="match status" value="1"/>
</dbReference>
<dbReference type="GO" id="GO:0000272">
    <property type="term" value="P:polysaccharide catabolic process"/>
    <property type="evidence" value="ECO:0007669"/>
    <property type="project" value="UniProtKB-KW"/>
</dbReference>
<dbReference type="RefSeq" id="WP_211602498.1">
    <property type="nucleotide sequence ID" value="NZ_JAGSNF010000009.1"/>
</dbReference>
<dbReference type="SMART" id="SM00060">
    <property type="entry name" value="FN3"/>
    <property type="match status" value="3"/>
</dbReference>
<dbReference type="Proteomes" id="UP000677016">
    <property type="component" value="Unassembled WGS sequence"/>
</dbReference>
<reference evidence="5" key="1">
    <citation type="submission" date="2021-04" db="EMBL/GenBank/DDBJ databases">
        <title>Phycicoccus avicenniae sp. nov., a novel endophytic actinomycetes isolated from branch of Avicennia mariana.</title>
        <authorList>
            <person name="Tuo L."/>
        </authorList>
    </citation>
    <scope>NUCLEOTIDE SEQUENCE</scope>
    <source>
        <strain evidence="5">BSK3Z-2</strain>
    </source>
</reference>
<protein>
    <recommendedName>
        <fullName evidence="4">Fibronectin type-III domain-containing protein</fullName>
    </recommendedName>
</protein>
<feature type="region of interest" description="Disordered" evidence="3">
    <location>
        <begin position="1"/>
        <end position="24"/>
    </location>
</feature>
<feature type="domain" description="Fibronectin type-III" evidence="4">
    <location>
        <begin position="1611"/>
        <end position="1697"/>
    </location>
</feature>
<organism evidence="5 6">
    <name type="scientific">Phycicoccus avicenniae</name>
    <dbReference type="NCBI Taxonomy" id="2828860"/>
    <lineage>
        <taxon>Bacteria</taxon>
        <taxon>Bacillati</taxon>
        <taxon>Actinomycetota</taxon>
        <taxon>Actinomycetes</taxon>
        <taxon>Micrococcales</taxon>
        <taxon>Intrasporangiaceae</taxon>
        <taxon>Phycicoccus</taxon>
    </lineage>
</organism>
<proteinExistence type="predicted"/>
<dbReference type="InterPro" id="IPR036116">
    <property type="entry name" value="FN3_sf"/>
</dbReference>
<accession>A0A941HZV2</accession>
<comment type="caution">
    <text evidence="5">The sequence shown here is derived from an EMBL/GenBank/DDBJ whole genome shotgun (WGS) entry which is preliminary data.</text>
</comment>
<dbReference type="InterPro" id="IPR013783">
    <property type="entry name" value="Ig-like_fold"/>
</dbReference>
<evidence type="ECO:0000256" key="3">
    <source>
        <dbReference type="SAM" id="MobiDB-lite"/>
    </source>
</evidence>
<dbReference type="Pfam" id="PF17963">
    <property type="entry name" value="Big_9"/>
    <property type="match status" value="6"/>
</dbReference>
<dbReference type="CDD" id="cd00063">
    <property type="entry name" value="FN3"/>
    <property type="match status" value="2"/>
</dbReference>
<keyword evidence="6" id="KW-1185">Reference proteome</keyword>
<keyword evidence="1" id="KW-0326">Glycosidase</keyword>
<evidence type="ECO:0000259" key="4">
    <source>
        <dbReference type="PROSITE" id="PS50853"/>
    </source>
</evidence>
<keyword evidence="1" id="KW-0378">Hydrolase</keyword>
<feature type="domain" description="Fibronectin type-III" evidence="4">
    <location>
        <begin position="1522"/>
        <end position="1607"/>
    </location>
</feature>
<dbReference type="InterPro" id="IPR003961">
    <property type="entry name" value="FN3_dom"/>
</dbReference>
<dbReference type="EMBL" id="JAGSNF010000009">
    <property type="protein sequence ID" value="MBR7743255.1"/>
    <property type="molecule type" value="Genomic_DNA"/>
</dbReference>
<evidence type="ECO:0000256" key="2">
    <source>
        <dbReference type="ARBA" id="ARBA00023326"/>
    </source>
</evidence>
<name>A0A941HZV2_9MICO</name>